<protein>
    <submittedName>
        <fullName evidence="1">Uncharacterized protein</fullName>
    </submittedName>
</protein>
<reference evidence="1" key="2">
    <citation type="submission" date="2021-05" db="EMBL/GenBank/DDBJ databases">
        <authorList>
            <person name="Pain A."/>
        </authorList>
    </citation>
    <scope>NUCLEOTIDE SEQUENCE</scope>
    <source>
        <strain evidence="1">1802A</strain>
    </source>
</reference>
<dbReference type="Proteomes" id="UP001195914">
    <property type="component" value="Unassembled WGS sequence"/>
</dbReference>
<reference evidence="1" key="1">
    <citation type="journal article" date="2014" name="Nucleic Acids Res.">
        <title>The evolutionary dynamics of variant antigen genes in Babesia reveal a history of genomic innovation underlying host-parasite interaction.</title>
        <authorList>
            <person name="Jackson A.P."/>
            <person name="Otto T.D."/>
            <person name="Darby A."/>
            <person name="Ramaprasad A."/>
            <person name="Xia D."/>
            <person name="Echaide I.E."/>
            <person name="Farber M."/>
            <person name="Gahlot S."/>
            <person name="Gamble J."/>
            <person name="Gupta D."/>
            <person name="Gupta Y."/>
            <person name="Jackson L."/>
            <person name="Malandrin L."/>
            <person name="Malas T.B."/>
            <person name="Moussa E."/>
            <person name="Nair M."/>
            <person name="Reid A.J."/>
            <person name="Sanders M."/>
            <person name="Sharma J."/>
            <person name="Tracey A."/>
            <person name="Quail M.A."/>
            <person name="Weir W."/>
            <person name="Wastling J.M."/>
            <person name="Hall N."/>
            <person name="Willadsen P."/>
            <person name="Lingelbach K."/>
            <person name="Shiels B."/>
            <person name="Tait A."/>
            <person name="Berriman M."/>
            <person name="Allred D.R."/>
            <person name="Pain A."/>
        </authorList>
    </citation>
    <scope>NUCLEOTIDE SEQUENCE</scope>
    <source>
        <strain evidence="1">1802A</strain>
    </source>
</reference>
<name>A0AAD9G5E9_BABDI</name>
<feature type="non-terminal residue" evidence="1">
    <location>
        <position position="186"/>
    </location>
</feature>
<dbReference type="AlphaFoldDB" id="A0AAD9G5E9"/>
<organism evidence="1 2">
    <name type="scientific">Babesia divergens</name>
    <dbReference type="NCBI Taxonomy" id="32595"/>
    <lineage>
        <taxon>Eukaryota</taxon>
        <taxon>Sar</taxon>
        <taxon>Alveolata</taxon>
        <taxon>Apicomplexa</taxon>
        <taxon>Aconoidasida</taxon>
        <taxon>Piroplasmida</taxon>
        <taxon>Babesiidae</taxon>
        <taxon>Babesia</taxon>
    </lineage>
</organism>
<accession>A0AAD9G5E9</accession>
<proteinExistence type="predicted"/>
<keyword evidence="2" id="KW-1185">Reference proteome</keyword>
<sequence length="186" mass="20504">MSAEECSGIQFKHGSLKDILEELGKLHNTESTKKNVFQQLKSYLGAYCSASYLDAFYKDYGSGYSYSYGGSIQALTDAGKKISRQILQNPTWADSYSDPHTGHPECIQKYFNALKACLPKAYAALFFLFFNVSNDCTSFGGGSWSSLPVNGSDSENSLGQWLTDQDGSGSDFIARKFSQDELHDSN</sequence>
<gene>
    <name evidence="1" type="ORF">X943_000295</name>
</gene>
<dbReference type="EMBL" id="JAHBMH010000077">
    <property type="protein sequence ID" value="KAK1932160.1"/>
    <property type="molecule type" value="Genomic_DNA"/>
</dbReference>
<evidence type="ECO:0000313" key="1">
    <source>
        <dbReference type="EMBL" id="KAK1932160.1"/>
    </source>
</evidence>
<comment type="caution">
    <text evidence="1">The sequence shown here is derived from an EMBL/GenBank/DDBJ whole genome shotgun (WGS) entry which is preliminary data.</text>
</comment>
<evidence type="ECO:0000313" key="2">
    <source>
        <dbReference type="Proteomes" id="UP001195914"/>
    </source>
</evidence>